<feature type="compositionally biased region" description="Basic and acidic residues" evidence="1">
    <location>
        <begin position="1"/>
        <end position="12"/>
    </location>
</feature>
<dbReference type="VEuPathDB" id="FungiDB:BO71DRAFT_419638"/>
<sequence length="270" mass="30145">MEDEPPRYHDVARSGPTSATSLKDTTRPIPENDSSDYTLLSFSGTDRIRLIRFPEELVTLVSETLRTVWPKGVQDVRRRNEYVEVKLRGNPLSYSQDEEKIALRQTVLKILETLAKAGWYVLPGAGGLRRLRSSGGVGERDSLVFQRWQQQQQNHLSWICVSFDSDDLIHLIDAPFELARSVIDMFGDKVERCNQDLVSGNFEIKLRGGPWSRSSTDGVVQGRLILLDVLGSLQGQGYALSANLDLDGGNGGSSYKSSGDIWFCCRCEAC</sequence>
<dbReference type="PANTHER" id="PTHR38696:SF1">
    <property type="entry name" value="MEDIATOR OF RNA POLYMERASE II TRANSCRIPTION SUBUNIT 13"/>
    <property type="match status" value="1"/>
</dbReference>
<evidence type="ECO:0000256" key="1">
    <source>
        <dbReference type="SAM" id="MobiDB-lite"/>
    </source>
</evidence>
<dbReference type="PANTHER" id="PTHR38696">
    <property type="entry name" value="MEDIATOR OF RNA POLYMERASE II TRANSCRIPTION SUBUNIT 13"/>
    <property type="match status" value="1"/>
</dbReference>
<accession>A0A319D9R4</accession>
<protein>
    <submittedName>
        <fullName evidence="2">Uncharacterized protein</fullName>
    </submittedName>
</protein>
<keyword evidence="3" id="KW-1185">Reference proteome</keyword>
<name>A0A319D9R4_9EURO</name>
<evidence type="ECO:0000313" key="2">
    <source>
        <dbReference type="EMBL" id="PYH94069.1"/>
    </source>
</evidence>
<proteinExistence type="predicted"/>
<feature type="region of interest" description="Disordered" evidence="1">
    <location>
        <begin position="1"/>
        <end position="35"/>
    </location>
</feature>
<dbReference type="STRING" id="1448320.A0A319D9R4"/>
<gene>
    <name evidence="2" type="ORF">BO71DRAFT_419638</name>
</gene>
<reference evidence="2 3" key="1">
    <citation type="submission" date="2018-02" db="EMBL/GenBank/DDBJ databases">
        <title>The genomes of Aspergillus section Nigri reveals drivers in fungal speciation.</title>
        <authorList>
            <consortium name="DOE Joint Genome Institute"/>
            <person name="Vesth T.C."/>
            <person name="Nybo J."/>
            <person name="Theobald S."/>
            <person name="Brandl J."/>
            <person name="Frisvad J.C."/>
            <person name="Nielsen K.F."/>
            <person name="Lyhne E.K."/>
            <person name="Kogle M.E."/>
            <person name="Kuo A."/>
            <person name="Riley R."/>
            <person name="Clum A."/>
            <person name="Nolan M."/>
            <person name="Lipzen A."/>
            <person name="Salamov A."/>
            <person name="Henrissat B."/>
            <person name="Wiebenga A."/>
            <person name="De vries R.P."/>
            <person name="Grigoriev I.V."/>
            <person name="Mortensen U.H."/>
            <person name="Andersen M.R."/>
            <person name="Baker S.E."/>
        </authorList>
    </citation>
    <scope>NUCLEOTIDE SEQUENCE [LARGE SCALE GENOMIC DNA]</scope>
    <source>
        <strain evidence="2 3">CBS 707.79</strain>
    </source>
</reference>
<dbReference type="EMBL" id="KZ825880">
    <property type="protein sequence ID" value="PYH94069.1"/>
    <property type="molecule type" value="Genomic_DNA"/>
</dbReference>
<dbReference type="Proteomes" id="UP000247810">
    <property type="component" value="Unassembled WGS sequence"/>
</dbReference>
<dbReference type="OrthoDB" id="58379at2759"/>
<organism evidence="2 3">
    <name type="scientific">Aspergillus ellipticus CBS 707.79</name>
    <dbReference type="NCBI Taxonomy" id="1448320"/>
    <lineage>
        <taxon>Eukaryota</taxon>
        <taxon>Fungi</taxon>
        <taxon>Dikarya</taxon>
        <taxon>Ascomycota</taxon>
        <taxon>Pezizomycotina</taxon>
        <taxon>Eurotiomycetes</taxon>
        <taxon>Eurotiomycetidae</taxon>
        <taxon>Eurotiales</taxon>
        <taxon>Aspergillaceae</taxon>
        <taxon>Aspergillus</taxon>
        <taxon>Aspergillus subgen. Circumdati</taxon>
    </lineage>
</organism>
<evidence type="ECO:0000313" key="3">
    <source>
        <dbReference type="Proteomes" id="UP000247810"/>
    </source>
</evidence>
<dbReference type="AlphaFoldDB" id="A0A319D9R4"/>